<dbReference type="GO" id="GO:0003723">
    <property type="term" value="F:RNA binding"/>
    <property type="evidence" value="ECO:0007669"/>
    <property type="project" value="UniProtKB-UniRule"/>
</dbReference>
<dbReference type="InterPro" id="IPR036875">
    <property type="entry name" value="Znf_CCHC_sf"/>
</dbReference>
<dbReference type="PROSITE" id="PS50158">
    <property type="entry name" value="ZF_CCHC"/>
    <property type="match status" value="1"/>
</dbReference>
<dbReference type="Gene3D" id="4.10.60.10">
    <property type="entry name" value="Zinc finger, CCHC-type"/>
    <property type="match status" value="1"/>
</dbReference>
<dbReference type="Proteomes" id="UP000179920">
    <property type="component" value="Chromosome XVIII"/>
</dbReference>
<feature type="domain" description="C3H1-type" evidence="13">
    <location>
        <begin position="161"/>
        <end position="188"/>
    </location>
</feature>
<evidence type="ECO:0000256" key="3">
    <source>
        <dbReference type="ARBA" id="ARBA00022664"/>
    </source>
</evidence>
<dbReference type="PROSITE" id="PS50103">
    <property type="entry name" value="ZF_C3H1"/>
    <property type="match status" value="5"/>
</dbReference>
<reference evidence="17" key="2">
    <citation type="submission" date="2016-04" db="EMBL/GenBank/DDBJ databases">
        <authorList>
            <person name="Guldener U."/>
            <person name="Guldener U."/>
        </authorList>
    </citation>
    <scope>NUCLEOTIDE SEQUENCE [LARGE SCALE GENOMIC DNA]</scope>
    <source>
        <strain evidence="17">UB2112</strain>
    </source>
</reference>
<dbReference type="InterPro" id="IPR045348">
    <property type="entry name" value="CPSF4/Yth1"/>
</dbReference>
<evidence type="ECO:0000256" key="11">
    <source>
        <dbReference type="RuleBase" id="RU369008"/>
    </source>
</evidence>
<feature type="region of interest" description="Disordered" evidence="12">
    <location>
        <begin position="241"/>
        <end position="336"/>
    </location>
</feature>
<dbReference type="Proteomes" id="UP000658997">
    <property type="component" value="Unassembled WGS sequence"/>
</dbReference>
<dbReference type="SMART" id="SM00356">
    <property type="entry name" value="ZnF_C3H1"/>
    <property type="match status" value="5"/>
</dbReference>
<evidence type="ECO:0000313" key="16">
    <source>
        <dbReference type="EMBL" id="SYW86222.1"/>
    </source>
</evidence>
<dbReference type="GO" id="GO:0008270">
    <property type="term" value="F:zinc ion binding"/>
    <property type="evidence" value="ECO:0007669"/>
    <property type="project" value="UniProtKB-KW"/>
</dbReference>
<keyword evidence="8 11" id="KW-0694">RNA-binding</keyword>
<dbReference type="GO" id="GO:0005634">
    <property type="term" value="C:nucleus"/>
    <property type="evidence" value="ECO:0007669"/>
    <property type="project" value="UniProtKB-SubCell"/>
</dbReference>
<feature type="zinc finger region" description="C3H1-type" evidence="10">
    <location>
        <begin position="60"/>
        <end position="88"/>
    </location>
</feature>
<evidence type="ECO:0000256" key="9">
    <source>
        <dbReference type="ARBA" id="ARBA00023242"/>
    </source>
</evidence>
<feature type="domain" description="C3H1-type" evidence="13">
    <location>
        <begin position="132"/>
        <end position="160"/>
    </location>
</feature>
<evidence type="ECO:0000256" key="5">
    <source>
        <dbReference type="ARBA" id="ARBA00022737"/>
    </source>
</evidence>
<dbReference type="PANTHER" id="PTHR23102">
    <property type="entry name" value="CLEAVAGE AND POLYADENYLATION SPECIFICITY FACTOR SUBUNIT 4-RELATED"/>
    <property type="match status" value="1"/>
</dbReference>
<evidence type="ECO:0000256" key="8">
    <source>
        <dbReference type="ARBA" id="ARBA00022884"/>
    </source>
</evidence>
<evidence type="ECO:0000313" key="18">
    <source>
        <dbReference type="Proteomes" id="UP000658997"/>
    </source>
</evidence>
<dbReference type="InterPro" id="IPR001878">
    <property type="entry name" value="Znf_CCHC"/>
</dbReference>
<feature type="domain" description="C3H1-type" evidence="13">
    <location>
        <begin position="104"/>
        <end position="131"/>
    </location>
</feature>
<feature type="compositionally biased region" description="Gly residues" evidence="12">
    <location>
        <begin position="301"/>
        <end position="334"/>
    </location>
</feature>
<dbReference type="SUPFAM" id="SSF57756">
    <property type="entry name" value="Retrovirus zinc finger-like domains"/>
    <property type="match status" value="1"/>
</dbReference>
<dbReference type="Pfam" id="PF00098">
    <property type="entry name" value="zf-CCHC"/>
    <property type="match status" value="1"/>
</dbReference>
<evidence type="ECO:0000259" key="14">
    <source>
        <dbReference type="PROSITE" id="PS50158"/>
    </source>
</evidence>
<dbReference type="SUPFAM" id="SSF90229">
    <property type="entry name" value="CCCH zinc finger"/>
    <property type="match status" value="1"/>
</dbReference>
<accession>A0A1K0GCA0</accession>
<feature type="zinc finger region" description="C3H1-type" evidence="10">
    <location>
        <begin position="132"/>
        <end position="160"/>
    </location>
</feature>
<keyword evidence="9 11" id="KW-0539">Nucleus</keyword>
<evidence type="ECO:0000313" key="17">
    <source>
        <dbReference type="Proteomes" id="UP000179920"/>
    </source>
</evidence>
<comment type="subcellular location">
    <subcellularLocation>
        <location evidence="1 11">Nucleus</location>
    </subcellularLocation>
</comment>
<sequence>MNAPLAMHHHGAGGGGQCSHRPLISQYRSVGASTSLPSDFMHNEFNFEAHIKANLNVKLDNDAQLCPDYTERLQCARGASCPRRHVKPSHLNFLPAGSTALRDANKRTVCKHWLRGLCKKGDQCDYLHEYDMRRIPECRFYATFGFCNSGDDCLYLHVHPAIKRRECEKYNRGFCPKGPNCPKKHIRRVTCPLYLAGFCPEGLECPRGHIKSTPPSSASTSNSPILTHRPLTAAEAFGSAGGRDEYAEGGRPQRGAPGRYGVPGGGAGGVGGFGARGGADRAGSGQMAFGSNNMQRRPNAGFGGAGGAPNAIGGGGGPIGGGAPPQGGQDGGRGPWKKDLSEVLCFKCGDYGHFANMCPNPNRPGNRGGMERGAGGQARQRDRPRPY</sequence>
<organism evidence="15 17">
    <name type="scientific">Ustilago bromivora</name>
    <dbReference type="NCBI Taxonomy" id="307758"/>
    <lineage>
        <taxon>Eukaryota</taxon>
        <taxon>Fungi</taxon>
        <taxon>Dikarya</taxon>
        <taxon>Basidiomycota</taxon>
        <taxon>Ustilaginomycotina</taxon>
        <taxon>Ustilaginomycetes</taxon>
        <taxon>Ustilaginales</taxon>
        <taxon>Ustilaginaceae</taxon>
        <taxon>Ustilago</taxon>
    </lineage>
</organism>
<evidence type="ECO:0000313" key="15">
    <source>
        <dbReference type="EMBL" id="SAM85682.1"/>
    </source>
</evidence>
<keyword evidence="3 11" id="KW-0507">mRNA processing</keyword>
<feature type="domain" description="C3H1-type" evidence="13">
    <location>
        <begin position="190"/>
        <end position="212"/>
    </location>
</feature>
<evidence type="ECO:0000256" key="2">
    <source>
        <dbReference type="ARBA" id="ARBA00008907"/>
    </source>
</evidence>
<evidence type="ECO:0000256" key="1">
    <source>
        <dbReference type="ARBA" id="ARBA00004123"/>
    </source>
</evidence>
<proteinExistence type="inferred from homology"/>
<dbReference type="EMBL" id="ULHB01000254">
    <property type="protein sequence ID" value="SYW86222.1"/>
    <property type="molecule type" value="Genomic_DNA"/>
</dbReference>
<keyword evidence="18" id="KW-1185">Reference proteome</keyword>
<reference evidence="15" key="1">
    <citation type="submission" date="2016-04" db="EMBL/GenBank/DDBJ databases">
        <authorList>
            <person name="Evans L.H."/>
            <person name="Alamgir A."/>
            <person name="Owens N."/>
            <person name="Weber N.D."/>
            <person name="Virtaneva K."/>
            <person name="Barbian K."/>
            <person name="Babar A."/>
            <person name="Rosenke K."/>
        </authorList>
    </citation>
    <scope>NUCLEOTIDE SEQUENCE</scope>
    <source>
        <strain evidence="15">UB2112</strain>
    </source>
</reference>
<evidence type="ECO:0000256" key="10">
    <source>
        <dbReference type="PROSITE-ProRule" id="PRU00723"/>
    </source>
</evidence>
<name>A0A1K0GCA0_9BASI</name>
<feature type="zinc finger region" description="C3H1-type" evidence="10">
    <location>
        <begin position="104"/>
        <end position="131"/>
    </location>
</feature>
<feature type="zinc finger region" description="C3H1-type" evidence="10">
    <location>
        <begin position="190"/>
        <end position="212"/>
    </location>
</feature>
<keyword evidence="5 11" id="KW-0677">Repeat</keyword>
<reference evidence="16" key="3">
    <citation type="submission" date="2018-08" db="EMBL/GenBank/DDBJ databases">
        <authorList>
            <person name="Guldener U."/>
        </authorList>
    </citation>
    <scope>NUCLEOTIDE SEQUENCE</scope>
    <source>
        <strain evidence="16">UB2</strain>
    </source>
</reference>
<feature type="compositionally biased region" description="Gly residues" evidence="12">
    <location>
        <begin position="366"/>
        <end position="376"/>
    </location>
</feature>
<evidence type="ECO:0000256" key="6">
    <source>
        <dbReference type="ARBA" id="ARBA00022771"/>
    </source>
</evidence>
<keyword evidence="4 10" id="KW-0479">Metal-binding</keyword>
<evidence type="ECO:0000259" key="13">
    <source>
        <dbReference type="PROSITE" id="PS50103"/>
    </source>
</evidence>
<dbReference type="Pfam" id="PF00642">
    <property type="entry name" value="zf-CCCH"/>
    <property type="match status" value="2"/>
</dbReference>
<dbReference type="Gene3D" id="4.10.1000.10">
    <property type="entry name" value="Zinc finger, CCCH-type"/>
    <property type="match status" value="2"/>
</dbReference>
<evidence type="ECO:0000256" key="4">
    <source>
        <dbReference type="ARBA" id="ARBA00022723"/>
    </source>
</evidence>
<gene>
    <name evidence="16" type="ORF">UBRO2_05942</name>
    <name evidence="15" type="ORF">UBRO_08267</name>
</gene>
<evidence type="ECO:0000256" key="12">
    <source>
        <dbReference type="SAM" id="MobiDB-lite"/>
    </source>
</evidence>
<dbReference type="EMBL" id="LT558134">
    <property type="protein sequence ID" value="SAM85682.1"/>
    <property type="molecule type" value="Genomic_DNA"/>
</dbReference>
<feature type="domain" description="C3H1-type" evidence="13">
    <location>
        <begin position="60"/>
        <end position="88"/>
    </location>
</feature>
<feature type="region of interest" description="Disordered" evidence="12">
    <location>
        <begin position="356"/>
        <end position="387"/>
    </location>
</feature>
<comment type="similarity">
    <text evidence="2 11">Belongs to the CPSF4/YTH1 family.</text>
</comment>
<dbReference type="SMART" id="SM00343">
    <property type="entry name" value="ZnF_C2HC"/>
    <property type="match status" value="1"/>
</dbReference>
<dbReference type="PANTHER" id="PTHR23102:SF24">
    <property type="entry name" value="CLEAVAGE AND POLYADENYLATION SPECIFICITY FACTOR SUBUNIT 4"/>
    <property type="match status" value="1"/>
</dbReference>
<feature type="domain" description="CCHC-type" evidence="14">
    <location>
        <begin position="345"/>
        <end position="360"/>
    </location>
</feature>
<dbReference type="InterPro" id="IPR000571">
    <property type="entry name" value="Znf_CCCH"/>
</dbReference>
<dbReference type="OrthoDB" id="1914176at2759"/>
<dbReference type="GO" id="GO:0031124">
    <property type="term" value="P:mRNA 3'-end processing"/>
    <property type="evidence" value="ECO:0007669"/>
    <property type="project" value="UniProtKB-UniRule"/>
</dbReference>
<dbReference type="AlphaFoldDB" id="A0A1K0GCA0"/>
<feature type="compositionally biased region" description="Gly residues" evidence="12">
    <location>
        <begin position="261"/>
        <end position="277"/>
    </location>
</feature>
<protein>
    <recommendedName>
        <fullName evidence="11">mRNA 3'-end-processing protein</fullName>
    </recommendedName>
</protein>
<feature type="zinc finger region" description="C3H1-type" evidence="10">
    <location>
        <begin position="161"/>
        <end position="188"/>
    </location>
</feature>
<keyword evidence="6 10" id="KW-0863">Zinc-finger</keyword>
<comment type="function">
    <text evidence="11">Component of the cleavage factor I (CF I) involved in pre-mRNA 3'-end processing.</text>
</comment>
<dbReference type="FunFam" id="4.10.1000.10:FF:000012">
    <property type="entry name" value="cleavage and polyadenylation specificity factor subunit 4"/>
    <property type="match status" value="1"/>
</dbReference>
<evidence type="ECO:0000256" key="7">
    <source>
        <dbReference type="ARBA" id="ARBA00022833"/>
    </source>
</evidence>
<dbReference type="InterPro" id="IPR036855">
    <property type="entry name" value="Znf_CCCH_sf"/>
</dbReference>
<keyword evidence="7 10" id="KW-0862">Zinc</keyword>